<feature type="domain" description="DUF234" evidence="2">
    <location>
        <begin position="315"/>
        <end position="407"/>
    </location>
</feature>
<dbReference type="Gene3D" id="3.40.50.300">
    <property type="entry name" value="P-loop containing nucleotide triphosphate hydrolases"/>
    <property type="match status" value="1"/>
</dbReference>
<dbReference type="Pfam" id="PF03008">
    <property type="entry name" value="DUF234"/>
    <property type="match status" value="1"/>
</dbReference>
<sequence>MFSGRKKELKYLQNRYESNKSEFVVLYGRRRIGKTELLKQFALDKNHIFYSAIETVDKSQLEMFSKELLKGSELENYIDSFKSWEEAFKFLADKSKKERILIIIDEFPYMVNGNSSIPSILQNIWDLNLKNSKLMLVLCGSSMSFMEKELLSVKNPLYGRLTGNYKVEEFSIYETAELLHELSFEEVVQYYGIFGGVPHYLVQINMKESFYYNLSSIALERGSILFNEVEFLLRQELREVMSYFAVIQAVALGSTTLNEIEQKSSIDRTKLTYYLNNLIELGILEKEYPVTMPIKQKAKSRKGLYYLKDSYFRFYFTYMFPYMSELIDSGSDYIVEKIIKPDMNRFLGATFEKVCKQFLIKLKAEGNSPFHFVLIGRWWDKSEEVDIVAFDENNNMLLGECKWTNSTQGYKLLDKMIRLNKEVMPDVGNTWYYLFSKSGFTDELIQHAIEQKNIKLITLDDMKFKE</sequence>
<dbReference type="InterPro" id="IPR011335">
    <property type="entry name" value="Restrct_endonuc-II-like"/>
</dbReference>
<name>A0A1T5B197_9FIRM</name>
<evidence type="ECO:0000313" key="3">
    <source>
        <dbReference type="EMBL" id="SKB40750.1"/>
    </source>
</evidence>
<dbReference type="GO" id="GO:0005524">
    <property type="term" value="F:ATP binding"/>
    <property type="evidence" value="ECO:0007669"/>
    <property type="project" value="InterPro"/>
</dbReference>
<evidence type="ECO:0000313" key="4">
    <source>
        <dbReference type="Proteomes" id="UP000243406"/>
    </source>
</evidence>
<dbReference type="EMBL" id="FUYN01000002">
    <property type="protein sequence ID" value="SKB40750.1"/>
    <property type="molecule type" value="Genomic_DNA"/>
</dbReference>
<dbReference type="PANTHER" id="PTHR34704:SF1">
    <property type="entry name" value="ATPASE"/>
    <property type="match status" value="1"/>
</dbReference>
<gene>
    <name evidence="3" type="ORF">SAMN02745120_1333</name>
</gene>
<protein>
    <recommendedName>
        <fullName evidence="5">DUF234 domain-containing protein</fullName>
    </recommendedName>
</protein>
<evidence type="ECO:0000259" key="2">
    <source>
        <dbReference type="Pfam" id="PF03008"/>
    </source>
</evidence>
<reference evidence="4" key="1">
    <citation type="submission" date="2017-02" db="EMBL/GenBank/DDBJ databases">
        <authorList>
            <person name="Varghese N."/>
            <person name="Submissions S."/>
        </authorList>
    </citation>
    <scope>NUCLEOTIDE SEQUENCE [LARGE SCALE GENOMIC DNA]</scope>
    <source>
        <strain evidence="4">ATCC 35199</strain>
    </source>
</reference>
<organism evidence="3 4">
    <name type="scientific">Acetoanaerobium noterae</name>
    <dbReference type="NCBI Taxonomy" id="745369"/>
    <lineage>
        <taxon>Bacteria</taxon>
        <taxon>Bacillati</taxon>
        <taxon>Bacillota</taxon>
        <taxon>Clostridia</taxon>
        <taxon>Peptostreptococcales</taxon>
        <taxon>Filifactoraceae</taxon>
        <taxon>Acetoanaerobium</taxon>
    </lineage>
</organism>
<evidence type="ECO:0008006" key="5">
    <source>
        <dbReference type="Google" id="ProtNLM"/>
    </source>
</evidence>
<dbReference type="PANTHER" id="PTHR34704">
    <property type="entry name" value="ATPASE"/>
    <property type="match status" value="1"/>
</dbReference>
<dbReference type="SUPFAM" id="SSF52980">
    <property type="entry name" value="Restriction endonuclease-like"/>
    <property type="match status" value="1"/>
</dbReference>
<accession>A0A1T5B197</accession>
<dbReference type="InterPro" id="IPR027417">
    <property type="entry name" value="P-loop_NTPase"/>
</dbReference>
<dbReference type="AlphaFoldDB" id="A0A1T5B197"/>
<dbReference type="RefSeq" id="WP_079589221.1">
    <property type="nucleotide sequence ID" value="NZ_FUYN01000002.1"/>
</dbReference>
<proteinExistence type="predicted"/>
<dbReference type="InterPro" id="IPR011579">
    <property type="entry name" value="ATPase_dom"/>
</dbReference>
<dbReference type="SUPFAM" id="SSF52540">
    <property type="entry name" value="P-loop containing nucleoside triphosphate hydrolases"/>
    <property type="match status" value="1"/>
</dbReference>
<dbReference type="InterPro" id="IPR004256">
    <property type="entry name" value="DUF234"/>
</dbReference>
<dbReference type="Pfam" id="PF01637">
    <property type="entry name" value="ATPase_2"/>
    <property type="match status" value="1"/>
</dbReference>
<evidence type="ECO:0000259" key="1">
    <source>
        <dbReference type="Pfam" id="PF01637"/>
    </source>
</evidence>
<dbReference type="Proteomes" id="UP000243406">
    <property type="component" value="Unassembled WGS sequence"/>
</dbReference>
<dbReference type="OrthoDB" id="9813134at2"/>
<feature type="domain" description="ATPase" evidence="1">
    <location>
        <begin position="2"/>
        <end position="203"/>
    </location>
</feature>
<keyword evidence="4" id="KW-1185">Reference proteome</keyword>